<evidence type="ECO:0000256" key="1">
    <source>
        <dbReference type="SAM" id="Phobius"/>
    </source>
</evidence>
<reference evidence="2 3" key="1">
    <citation type="submission" date="2017-11" db="EMBL/GenBank/DDBJ databases">
        <title>Genomic Encyclopedia of Archaeal and Bacterial Type Strains, Phase II (KMG-II): From Individual Species to Whole Genera.</title>
        <authorList>
            <person name="Goeker M."/>
        </authorList>
    </citation>
    <scope>NUCLEOTIDE SEQUENCE [LARGE SCALE GENOMIC DNA]</scope>
    <source>
        <strain evidence="2 3">DSM 29128</strain>
    </source>
</reference>
<comment type="caution">
    <text evidence="2">The sequence shown here is derived from an EMBL/GenBank/DDBJ whole genome shotgun (WGS) entry which is preliminary data.</text>
</comment>
<keyword evidence="1" id="KW-0812">Transmembrane</keyword>
<name>A0A2M8W112_9RHOB</name>
<dbReference type="Proteomes" id="UP000228531">
    <property type="component" value="Unassembled WGS sequence"/>
</dbReference>
<keyword evidence="1" id="KW-0472">Membrane</keyword>
<keyword evidence="1" id="KW-1133">Transmembrane helix</keyword>
<accession>A0A2M8W112</accession>
<gene>
    <name evidence="2" type="ORF">BC777_3659</name>
</gene>
<sequence length="50" mass="5695">MRPLTHIVGKDICALHSIRHFGLLFLLFYMMCESPVCRFGSVDDAKVKVV</sequence>
<evidence type="ECO:0000313" key="3">
    <source>
        <dbReference type="Proteomes" id="UP000228531"/>
    </source>
</evidence>
<protein>
    <submittedName>
        <fullName evidence="2">Uncharacterized protein</fullName>
    </submittedName>
</protein>
<organism evidence="2 3">
    <name type="scientific">Yoonia maricola</name>
    <dbReference type="NCBI Taxonomy" id="420999"/>
    <lineage>
        <taxon>Bacteria</taxon>
        <taxon>Pseudomonadati</taxon>
        <taxon>Pseudomonadota</taxon>
        <taxon>Alphaproteobacteria</taxon>
        <taxon>Rhodobacterales</taxon>
        <taxon>Paracoccaceae</taxon>
        <taxon>Yoonia</taxon>
    </lineage>
</organism>
<keyword evidence="3" id="KW-1185">Reference proteome</keyword>
<dbReference type="EMBL" id="PGTY01000004">
    <property type="protein sequence ID" value="PJI84598.1"/>
    <property type="molecule type" value="Genomic_DNA"/>
</dbReference>
<feature type="transmembrane region" description="Helical" evidence="1">
    <location>
        <begin position="12"/>
        <end position="31"/>
    </location>
</feature>
<dbReference type="AlphaFoldDB" id="A0A2M8W112"/>
<evidence type="ECO:0000313" key="2">
    <source>
        <dbReference type="EMBL" id="PJI84598.1"/>
    </source>
</evidence>
<proteinExistence type="predicted"/>